<dbReference type="Pfam" id="PF06293">
    <property type="entry name" value="Kdo"/>
    <property type="match status" value="1"/>
</dbReference>
<dbReference type="SUPFAM" id="SSF56112">
    <property type="entry name" value="Protein kinase-like (PK-like)"/>
    <property type="match status" value="1"/>
</dbReference>
<keyword evidence="2" id="KW-1185">Reference proteome</keyword>
<evidence type="ECO:0000313" key="2">
    <source>
        <dbReference type="Proteomes" id="UP000717995"/>
    </source>
</evidence>
<proteinExistence type="predicted"/>
<dbReference type="InterPro" id="IPR027023">
    <property type="entry name" value="Put_LipoPS_kinase_InaA"/>
</dbReference>
<dbReference type="PIRSF" id="PIRSF026326">
    <property type="entry name" value="InaA"/>
    <property type="match status" value="1"/>
</dbReference>
<sequence>MYFAKGDSMFQALLPHRTLPFGSFGFWWQQDGQWVEEPNARRGGASGVKRLALAGFPLLYAKRQVGHTYRSLRYPLGRPTVLREQEALQAFATLGIGVPQVVFCAAERSADSRWRALLVTEALDGFQDLDQWYASGGAARYGQDAHLELLQALGGLLARLHLARWQHGCLYAKHVFVRLAAPHAAGQPRVQLALLDLEKSRRRLSARRAARHDLRQLRRHSSLDATDWQQLIYGYQTAFGSAIKGLQS</sequence>
<reference evidence="1 2" key="1">
    <citation type="submission" date="2021-02" db="EMBL/GenBank/DDBJ databases">
        <authorList>
            <person name="Lee D.-H."/>
        </authorList>
    </citation>
    <scope>NUCLEOTIDE SEQUENCE [LARGE SCALE GENOMIC DNA]</scope>
    <source>
        <strain evidence="1 2">UL073</strain>
    </source>
</reference>
<dbReference type="Proteomes" id="UP000717995">
    <property type="component" value="Unassembled WGS sequence"/>
</dbReference>
<dbReference type="EMBL" id="JAFEUP010000003">
    <property type="protein sequence ID" value="MBM7061648.1"/>
    <property type="molecule type" value="Genomic_DNA"/>
</dbReference>
<protein>
    <submittedName>
        <fullName evidence="1">InaA protein</fullName>
    </submittedName>
</protein>
<gene>
    <name evidence="1" type="ORF">JQX08_13125</name>
</gene>
<dbReference type="InterPro" id="IPR011009">
    <property type="entry name" value="Kinase-like_dom_sf"/>
</dbReference>
<comment type="caution">
    <text evidence="1">The sequence shown here is derived from an EMBL/GenBank/DDBJ whole genome shotgun (WGS) entry which is preliminary data.</text>
</comment>
<name>A0ABS2IG52_9GAMM</name>
<accession>A0ABS2IG52</accession>
<organism evidence="1 2">
    <name type="scientific">Zestomonas insulae</name>
    <dbReference type="NCBI Taxonomy" id="2809017"/>
    <lineage>
        <taxon>Bacteria</taxon>
        <taxon>Pseudomonadati</taxon>
        <taxon>Pseudomonadota</taxon>
        <taxon>Gammaproteobacteria</taxon>
        <taxon>Pseudomonadales</taxon>
        <taxon>Pseudomonadaceae</taxon>
        <taxon>Zestomonas</taxon>
    </lineage>
</organism>
<evidence type="ECO:0000313" key="1">
    <source>
        <dbReference type="EMBL" id="MBM7061648.1"/>
    </source>
</evidence>